<reference evidence="1" key="1">
    <citation type="journal article" date="2021" name="PeerJ">
        <title>Extensive microbial diversity within the chicken gut microbiome revealed by metagenomics and culture.</title>
        <authorList>
            <person name="Gilroy R."/>
            <person name="Ravi A."/>
            <person name="Getino M."/>
            <person name="Pursley I."/>
            <person name="Horton D.L."/>
            <person name="Alikhan N.F."/>
            <person name="Baker D."/>
            <person name="Gharbi K."/>
            <person name="Hall N."/>
            <person name="Watson M."/>
            <person name="Adriaenssens E.M."/>
            <person name="Foster-Nyarko E."/>
            <person name="Jarju S."/>
            <person name="Secka A."/>
            <person name="Antonio M."/>
            <person name="Oren A."/>
            <person name="Chaudhuri R.R."/>
            <person name="La Ragione R."/>
            <person name="Hildebrand F."/>
            <person name="Pallen M.J."/>
        </authorList>
    </citation>
    <scope>NUCLEOTIDE SEQUENCE</scope>
    <source>
        <strain evidence="1">ChiBcec16_6824</strain>
    </source>
</reference>
<reference evidence="1" key="2">
    <citation type="submission" date="2021-04" db="EMBL/GenBank/DDBJ databases">
        <authorList>
            <person name="Gilroy R."/>
        </authorList>
    </citation>
    <scope>NUCLEOTIDE SEQUENCE</scope>
    <source>
        <strain evidence="1">ChiBcec16_6824</strain>
    </source>
</reference>
<dbReference type="InterPro" id="IPR058087">
    <property type="entry name" value="XAC2610_dom"/>
</dbReference>
<evidence type="ECO:0008006" key="3">
    <source>
        <dbReference type="Google" id="ProtNLM"/>
    </source>
</evidence>
<dbReference type="NCBIfam" id="NF047539">
    <property type="entry name" value="XAC2610_fam"/>
    <property type="match status" value="1"/>
</dbReference>
<name>A0A9D1YAS9_9FIRM</name>
<accession>A0A9D1YAS9</accession>
<proteinExistence type="predicted"/>
<gene>
    <name evidence="1" type="ORF">H9841_09985</name>
</gene>
<dbReference type="AlphaFoldDB" id="A0A9D1YAS9"/>
<dbReference type="Proteomes" id="UP000823868">
    <property type="component" value="Unassembled WGS sequence"/>
</dbReference>
<protein>
    <recommendedName>
        <fullName evidence="3">Lipoprotein</fullName>
    </recommendedName>
</protein>
<evidence type="ECO:0000313" key="1">
    <source>
        <dbReference type="EMBL" id="HIY22212.1"/>
    </source>
</evidence>
<organism evidence="1 2">
    <name type="scientific">Candidatus Flavonifractor merdigallinarum</name>
    <dbReference type="NCBI Taxonomy" id="2838589"/>
    <lineage>
        <taxon>Bacteria</taxon>
        <taxon>Bacillati</taxon>
        <taxon>Bacillota</taxon>
        <taxon>Clostridia</taxon>
        <taxon>Eubacteriales</taxon>
        <taxon>Oscillospiraceae</taxon>
        <taxon>Flavonifractor</taxon>
    </lineage>
</organism>
<sequence length="245" mass="27504">MDKRRLWGALGLSVLLCGCTAQETEPTPTAPAADTPEQMAVRWLADENHRAFSVGDFWVTLNHVEEEKSAISIWNPADLSAPLQTMEQEIELYVFGQSEVVDANFDGYPDFGCVRFQGNQPQYWNFWLWDEAQGTFAEEPALSEISAPQFDAANGIVSGYARAGWAGAAGEHTFYQWMDGQLTLIRRVETSVEPAEAGGEDTLTVTVEDRRDGALTQVFRQTYPLEDGGWWDVQEQWCDLYYQGV</sequence>
<comment type="caution">
    <text evidence="1">The sequence shown here is derived from an EMBL/GenBank/DDBJ whole genome shotgun (WGS) entry which is preliminary data.</text>
</comment>
<dbReference type="PROSITE" id="PS51257">
    <property type="entry name" value="PROKAR_LIPOPROTEIN"/>
    <property type="match status" value="1"/>
</dbReference>
<dbReference type="EMBL" id="DXDX01000181">
    <property type="protein sequence ID" value="HIY22212.1"/>
    <property type="molecule type" value="Genomic_DNA"/>
</dbReference>
<evidence type="ECO:0000313" key="2">
    <source>
        <dbReference type="Proteomes" id="UP000823868"/>
    </source>
</evidence>